<organism evidence="2 3">
    <name type="scientific">Candidatus Collierbacteria bacterium RIFOXYB1_FULL_49_13</name>
    <dbReference type="NCBI Taxonomy" id="1817728"/>
    <lineage>
        <taxon>Bacteria</taxon>
        <taxon>Candidatus Collieribacteriota</taxon>
    </lineage>
</organism>
<feature type="transmembrane region" description="Helical" evidence="1">
    <location>
        <begin position="6"/>
        <end position="26"/>
    </location>
</feature>
<protein>
    <recommendedName>
        <fullName evidence="4">DUF2079 domain-containing protein</fullName>
    </recommendedName>
</protein>
<dbReference type="Pfam" id="PF09852">
    <property type="entry name" value="DUF2079"/>
    <property type="match status" value="1"/>
</dbReference>
<evidence type="ECO:0000313" key="2">
    <source>
        <dbReference type="EMBL" id="OGD78119.1"/>
    </source>
</evidence>
<keyword evidence="1" id="KW-0472">Membrane</keyword>
<keyword evidence="1" id="KW-1133">Transmembrane helix</keyword>
<proteinExistence type="predicted"/>
<reference evidence="2 3" key="1">
    <citation type="journal article" date="2016" name="Nat. Commun.">
        <title>Thousands of microbial genomes shed light on interconnected biogeochemical processes in an aquifer system.</title>
        <authorList>
            <person name="Anantharaman K."/>
            <person name="Brown C.T."/>
            <person name="Hug L.A."/>
            <person name="Sharon I."/>
            <person name="Castelle C.J."/>
            <person name="Probst A.J."/>
            <person name="Thomas B.C."/>
            <person name="Singh A."/>
            <person name="Wilkins M.J."/>
            <person name="Karaoz U."/>
            <person name="Brodie E.L."/>
            <person name="Williams K.H."/>
            <person name="Hubbard S.S."/>
            <person name="Banfield J.F."/>
        </authorList>
    </citation>
    <scope>NUCLEOTIDE SEQUENCE [LARGE SCALE GENOMIC DNA]</scope>
</reference>
<feature type="transmembrane region" description="Helical" evidence="1">
    <location>
        <begin position="165"/>
        <end position="192"/>
    </location>
</feature>
<feature type="transmembrane region" description="Helical" evidence="1">
    <location>
        <begin position="117"/>
        <end position="134"/>
    </location>
</feature>
<feature type="transmembrane region" description="Helical" evidence="1">
    <location>
        <begin position="339"/>
        <end position="357"/>
    </location>
</feature>
<dbReference type="InterPro" id="IPR018650">
    <property type="entry name" value="STSV1_Orf64"/>
</dbReference>
<evidence type="ECO:0008006" key="4">
    <source>
        <dbReference type="Google" id="ProtNLM"/>
    </source>
</evidence>
<accession>A0A1F5FES8</accession>
<evidence type="ECO:0000256" key="1">
    <source>
        <dbReference type="SAM" id="Phobius"/>
    </source>
</evidence>
<sequence length="476" mass="54752">MKRDGFRVGLVLAVGFSLMMSVWYGVMCLVNHSHYQTFGDLAIFNQAIWQYSQFKWPYSTFHLNRPFLGDHFHPLLMVLAPLYWIWPGEETLLVAQAVLLMSAMIPLYLIGYKLTKSAFFSLCVIFAYAFYLPLQYTMFFDFHEIALFPPLFAWTYWAFLEKKRAWVWIGMVIMLLVKEEVGFFVASFGLYLLLFHKGWRKMGLFWAGFGAVYSVVVVQWVIPKIGGSNIYLGYGEVGQTPAEVLVSFLKNPIGILGMFVDAPEKIETLHRTFWPYGYLSLLSPLGVMLSLEQFFTRFVDQVNTSRWTIGYHYSAMIAVVVPIGAMWTAGFYSKFVPRWRTVVLIGLGILLVVLTRVEQINRSAVLMIKRPQFWSRDVWMDRVDKAVSLLPDGVSVATQRNIVAHVSTRLGVYPLNDMESQGEYILVDFHPGQAEYNFYALGNWQEVEEKIQAEIASGKLEVVYNEAQVYLLKKRG</sequence>
<dbReference type="EMBL" id="MFAM01000059">
    <property type="protein sequence ID" value="OGD78119.1"/>
    <property type="molecule type" value="Genomic_DNA"/>
</dbReference>
<feature type="transmembrane region" description="Helical" evidence="1">
    <location>
        <begin position="92"/>
        <end position="110"/>
    </location>
</feature>
<keyword evidence="1" id="KW-0812">Transmembrane</keyword>
<feature type="transmembrane region" description="Helical" evidence="1">
    <location>
        <begin position="204"/>
        <end position="222"/>
    </location>
</feature>
<comment type="caution">
    <text evidence="2">The sequence shown here is derived from an EMBL/GenBank/DDBJ whole genome shotgun (WGS) entry which is preliminary data.</text>
</comment>
<feature type="transmembrane region" description="Helical" evidence="1">
    <location>
        <begin position="311"/>
        <end position="333"/>
    </location>
</feature>
<dbReference type="AlphaFoldDB" id="A0A1F5FES8"/>
<gene>
    <name evidence="2" type="ORF">A2368_03350</name>
</gene>
<dbReference type="Proteomes" id="UP000176682">
    <property type="component" value="Unassembled WGS sequence"/>
</dbReference>
<feature type="transmembrane region" description="Helical" evidence="1">
    <location>
        <begin position="273"/>
        <end position="291"/>
    </location>
</feature>
<evidence type="ECO:0000313" key="3">
    <source>
        <dbReference type="Proteomes" id="UP000176682"/>
    </source>
</evidence>
<name>A0A1F5FES8_9BACT</name>